<dbReference type="NCBIfam" id="TIGR00657">
    <property type="entry name" value="asp_kinases"/>
    <property type="match status" value="1"/>
</dbReference>
<feature type="domain" description="ACT" evidence="29">
    <location>
        <begin position="310"/>
        <end position="385"/>
    </location>
</feature>
<dbReference type="EMBL" id="JWIC01000010">
    <property type="protein sequence ID" value="KID54730.1"/>
    <property type="molecule type" value="Genomic_DNA"/>
</dbReference>
<keyword evidence="15 28" id="KW-0418">Kinase</keyword>
<evidence type="ECO:0000256" key="6">
    <source>
        <dbReference type="ARBA" id="ARBA00005139"/>
    </source>
</evidence>
<evidence type="ECO:0000256" key="10">
    <source>
        <dbReference type="ARBA" id="ARBA00022605"/>
    </source>
</evidence>
<dbReference type="Gene3D" id="3.30.2130.10">
    <property type="entry name" value="VC0802-like"/>
    <property type="match status" value="1"/>
</dbReference>
<dbReference type="CDD" id="cd04257">
    <property type="entry name" value="AAK_AK-HSDH"/>
    <property type="match status" value="1"/>
</dbReference>
<dbReference type="InterPro" id="IPR002912">
    <property type="entry name" value="ACT_dom"/>
</dbReference>
<keyword evidence="10 28" id="KW-0028">Amino-acid biosynthesis</keyword>
<evidence type="ECO:0000256" key="18">
    <source>
        <dbReference type="ARBA" id="ARBA00023002"/>
    </source>
</evidence>
<dbReference type="GO" id="GO:0009090">
    <property type="term" value="P:homoserine biosynthetic process"/>
    <property type="evidence" value="ECO:0007669"/>
    <property type="project" value="UniProtKB-ARBA"/>
</dbReference>
<dbReference type="InterPro" id="IPR018042">
    <property type="entry name" value="Aspartate_kinase_CS"/>
</dbReference>
<dbReference type="UniPathway" id="UPA00050">
    <property type="reaction ID" value="UER00063"/>
</dbReference>
<keyword evidence="18 28" id="KW-0560">Oxidoreductase</keyword>
<keyword evidence="13" id="KW-0479">Metal-binding</keyword>
<dbReference type="InterPro" id="IPR054352">
    <property type="entry name" value="ACT_Aspartokinase"/>
</dbReference>
<comment type="pathway">
    <text evidence="6 28">Amino-acid biosynthesis; L-threonine biosynthesis; L-threonine from L-aspartate: step 1/5.</text>
</comment>
<comment type="subunit">
    <text evidence="9 28">Homotetramer.</text>
</comment>
<dbReference type="PROSITE" id="PS01042">
    <property type="entry name" value="HOMOSER_DHGENASE"/>
    <property type="match status" value="1"/>
</dbReference>
<evidence type="ECO:0000256" key="5">
    <source>
        <dbReference type="ARBA" id="ARBA00005062"/>
    </source>
</evidence>
<keyword evidence="17 28" id="KW-0521">NADP</keyword>
<evidence type="ECO:0000256" key="27">
    <source>
        <dbReference type="ARBA" id="ARBA00049031"/>
    </source>
</evidence>
<dbReference type="Gene3D" id="3.40.50.720">
    <property type="entry name" value="NAD(P)-binding Rossmann-like Domain"/>
    <property type="match status" value="1"/>
</dbReference>
<keyword evidence="23" id="KW-0511">Multifunctional enzyme</keyword>
<comment type="catalytic activity">
    <reaction evidence="27">
        <text>L-homoserine + NAD(+) = L-aspartate 4-semialdehyde + NADH + H(+)</text>
        <dbReference type="Rhea" id="RHEA:15757"/>
        <dbReference type="ChEBI" id="CHEBI:15378"/>
        <dbReference type="ChEBI" id="CHEBI:57476"/>
        <dbReference type="ChEBI" id="CHEBI:57540"/>
        <dbReference type="ChEBI" id="CHEBI:57945"/>
        <dbReference type="ChEBI" id="CHEBI:537519"/>
        <dbReference type="EC" id="1.1.1.3"/>
    </reaction>
    <physiologicalReaction direction="right-to-left" evidence="27">
        <dbReference type="Rhea" id="RHEA:15759"/>
    </physiologicalReaction>
</comment>
<dbReference type="GO" id="GO:0005524">
    <property type="term" value="F:ATP binding"/>
    <property type="evidence" value="ECO:0007669"/>
    <property type="project" value="UniProtKB-UniRule"/>
</dbReference>
<reference evidence="30 31" key="1">
    <citation type="submission" date="2014-12" db="EMBL/GenBank/DDBJ databases">
        <title>Draft Genome Sequence of Pseudoalteromonas luteoviolacea HI1.</title>
        <authorList>
            <person name="Asahina A.Y."/>
            <person name="Hadfield M.G."/>
        </authorList>
    </citation>
    <scope>NUCLEOTIDE SEQUENCE [LARGE SCALE GENOMIC DNA]</scope>
    <source>
        <strain evidence="30 31">HI1</strain>
    </source>
</reference>
<dbReference type="UniPathway" id="UPA00051">
    <property type="reaction ID" value="UER00462"/>
</dbReference>
<evidence type="ECO:0000256" key="7">
    <source>
        <dbReference type="ARBA" id="ARBA00007952"/>
    </source>
</evidence>
<dbReference type="InterPro" id="IPR019811">
    <property type="entry name" value="HDH_CS"/>
</dbReference>
<comment type="function">
    <text evidence="24">Bifunctional aspartate kinase and homoserine dehydrogenase that catalyzes the first and the third steps toward the synthesis of lysine, methionine and threonine from aspartate.</text>
</comment>
<keyword evidence="22" id="KW-0486">Methionine biosynthesis</keyword>
<dbReference type="InterPro" id="IPR041743">
    <property type="entry name" value="AK-HSDH_N"/>
</dbReference>
<dbReference type="Pfam" id="PF03447">
    <property type="entry name" value="NAD_binding_3"/>
    <property type="match status" value="1"/>
</dbReference>
<evidence type="ECO:0000256" key="3">
    <source>
        <dbReference type="ARBA" id="ARBA00004986"/>
    </source>
</evidence>
<comment type="catalytic activity">
    <reaction evidence="25">
        <text>L-aspartate + ATP = 4-phospho-L-aspartate + ADP</text>
        <dbReference type="Rhea" id="RHEA:23776"/>
        <dbReference type="ChEBI" id="CHEBI:29991"/>
        <dbReference type="ChEBI" id="CHEBI:30616"/>
        <dbReference type="ChEBI" id="CHEBI:57535"/>
        <dbReference type="ChEBI" id="CHEBI:456216"/>
        <dbReference type="EC" id="2.7.2.4"/>
    </reaction>
    <physiologicalReaction direction="left-to-right" evidence="25">
        <dbReference type="Rhea" id="RHEA:23777"/>
    </physiologicalReaction>
</comment>
<comment type="pathway">
    <text evidence="2 28">Amino-acid biosynthesis; L-lysine biosynthesis via DAP pathway; (S)-tetrahydrodipicolinate from L-aspartate: step 1/4.</text>
</comment>
<organism evidence="30 31">
    <name type="scientific">Pseudoalteromonas luteoviolacea</name>
    <dbReference type="NCBI Taxonomy" id="43657"/>
    <lineage>
        <taxon>Bacteria</taxon>
        <taxon>Pseudomonadati</taxon>
        <taxon>Pseudomonadota</taxon>
        <taxon>Gammaproteobacteria</taxon>
        <taxon>Alteromonadales</taxon>
        <taxon>Pseudoalteromonadaceae</taxon>
        <taxon>Pseudoalteromonas</taxon>
    </lineage>
</organism>
<comment type="pathway">
    <text evidence="5 28">Amino-acid biosynthesis; L-methionine biosynthesis via de novo pathway; L-homoserine from L-aspartate: step 3/3.</text>
</comment>
<keyword evidence="12" id="KW-0791">Threonine biosynthesis</keyword>
<dbReference type="UniPathway" id="UPA00034">
    <property type="reaction ID" value="UER00015"/>
</dbReference>
<comment type="catalytic activity">
    <reaction evidence="26">
        <text>L-homoserine + NADP(+) = L-aspartate 4-semialdehyde + NADPH + H(+)</text>
        <dbReference type="Rhea" id="RHEA:15761"/>
        <dbReference type="ChEBI" id="CHEBI:15378"/>
        <dbReference type="ChEBI" id="CHEBI:57476"/>
        <dbReference type="ChEBI" id="CHEBI:57783"/>
        <dbReference type="ChEBI" id="CHEBI:58349"/>
        <dbReference type="ChEBI" id="CHEBI:537519"/>
        <dbReference type="EC" id="1.1.1.3"/>
    </reaction>
    <physiologicalReaction direction="right-to-left" evidence="26">
        <dbReference type="Rhea" id="RHEA:15763"/>
    </physiologicalReaction>
</comment>
<dbReference type="GO" id="GO:0046872">
    <property type="term" value="F:metal ion binding"/>
    <property type="evidence" value="ECO:0007669"/>
    <property type="project" value="UniProtKB-KW"/>
</dbReference>
<evidence type="ECO:0000256" key="15">
    <source>
        <dbReference type="ARBA" id="ARBA00022777"/>
    </source>
</evidence>
<dbReference type="GO" id="GO:0009089">
    <property type="term" value="P:lysine biosynthetic process via diaminopimelate"/>
    <property type="evidence" value="ECO:0007669"/>
    <property type="project" value="UniProtKB-UniRule"/>
</dbReference>
<dbReference type="Gene3D" id="1.20.120.1320">
    <property type="entry name" value="Aspartokinase, catalytic domain"/>
    <property type="match status" value="1"/>
</dbReference>
<dbReference type="PROSITE" id="PS00324">
    <property type="entry name" value="ASPARTOKINASE"/>
    <property type="match status" value="1"/>
</dbReference>
<evidence type="ECO:0000313" key="31">
    <source>
        <dbReference type="Proteomes" id="UP000031327"/>
    </source>
</evidence>
<evidence type="ECO:0000256" key="16">
    <source>
        <dbReference type="ARBA" id="ARBA00022840"/>
    </source>
</evidence>
<gene>
    <name evidence="30" type="primary">thrA</name>
    <name evidence="30" type="ORF">JF50_22840</name>
</gene>
<dbReference type="PANTHER" id="PTHR43070:SF3">
    <property type="entry name" value="HOMOSERINE DEHYDROGENASE"/>
    <property type="match status" value="1"/>
</dbReference>
<evidence type="ECO:0000256" key="13">
    <source>
        <dbReference type="ARBA" id="ARBA00022723"/>
    </source>
</evidence>
<dbReference type="PIRSF" id="PIRSF000727">
    <property type="entry name" value="ThrA"/>
    <property type="match status" value="1"/>
</dbReference>
<dbReference type="SUPFAM" id="SSF55347">
    <property type="entry name" value="Glyceraldehyde-3-phosphate dehydrogenase-like, C-terminal domain"/>
    <property type="match status" value="1"/>
</dbReference>
<dbReference type="Pfam" id="PF22468">
    <property type="entry name" value="ACT_9"/>
    <property type="match status" value="2"/>
</dbReference>
<dbReference type="InterPro" id="IPR036291">
    <property type="entry name" value="NAD(P)-bd_dom_sf"/>
</dbReference>
<dbReference type="OrthoDB" id="9799110at2"/>
<dbReference type="GO" id="GO:0050661">
    <property type="term" value="F:NADP binding"/>
    <property type="evidence" value="ECO:0007669"/>
    <property type="project" value="UniProtKB-UniRule"/>
</dbReference>
<dbReference type="RefSeq" id="WP_039611629.1">
    <property type="nucleotide sequence ID" value="NZ_JWIC01000010.1"/>
</dbReference>
<evidence type="ECO:0000256" key="17">
    <source>
        <dbReference type="ARBA" id="ARBA00022857"/>
    </source>
</evidence>
<evidence type="ECO:0000256" key="12">
    <source>
        <dbReference type="ARBA" id="ARBA00022697"/>
    </source>
</evidence>
<dbReference type="PROSITE" id="PS51671">
    <property type="entry name" value="ACT"/>
    <property type="match status" value="1"/>
</dbReference>
<evidence type="ECO:0000256" key="1">
    <source>
        <dbReference type="ARBA" id="ARBA00001920"/>
    </source>
</evidence>
<evidence type="ECO:0000256" key="23">
    <source>
        <dbReference type="ARBA" id="ARBA00023268"/>
    </source>
</evidence>
<dbReference type="InterPro" id="IPR049638">
    <property type="entry name" value="AK-HD"/>
</dbReference>
<evidence type="ECO:0000259" key="29">
    <source>
        <dbReference type="PROSITE" id="PS51671"/>
    </source>
</evidence>
<dbReference type="InterPro" id="IPR001341">
    <property type="entry name" value="Asp_kinase"/>
</dbReference>
<evidence type="ECO:0000256" key="22">
    <source>
        <dbReference type="ARBA" id="ARBA00023167"/>
    </source>
</evidence>
<dbReference type="InterPro" id="IPR036393">
    <property type="entry name" value="AceGlu_kinase-like_sf"/>
</dbReference>
<dbReference type="Gene3D" id="3.30.360.10">
    <property type="entry name" value="Dihydrodipicolinate Reductase, domain 2"/>
    <property type="match status" value="1"/>
</dbReference>
<dbReference type="Gene3D" id="3.40.1160.10">
    <property type="entry name" value="Acetylglutamate kinase-like"/>
    <property type="match status" value="1"/>
</dbReference>
<dbReference type="InterPro" id="IPR001342">
    <property type="entry name" value="HDH_cat"/>
</dbReference>
<comment type="pathway">
    <text evidence="3 28">Amino-acid biosynthesis; L-methionine biosynthesis via de novo pathway; L-homoserine from L-aspartate: step 1/3.</text>
</comment>
<sequence>MRVLKFGGSSLADMACLERVRSLILNYGSEKAVVVLSAPGGMTDNLVSLVEHAQKGEDFSQQWDAFASRSVALRHEVEAQYGEVINWPSLNLLRDKLEGVKLLKQCPASVNAFAISFGERISVSLMVTMLKACGATALEATECIKTRAEYLDSEVDLESTRDAVNKQVDIAEAGIYIMAGFTGSNALNELTTLGRNGSDYSAAVIAASLNADICQIWTDVDGVYSADPRLIKKATKVDRLSYKEAMELAYFGAKVLHPKTILPCAKANVPCEIKNTHDPDVPGSLISSNGTGDAPVKALSSLDDLAMLTVSGPGMKGKVGMAARVFGALANDNVSIVLITQSSCEFSISFCVYEQDLSLALNALEAAFELETQAGLIEPVEVRKELAIVTLVGDNMKSHKGLAAKFFASLAQAQVNVVAIAQDSTESAISAVISGDLCKDAMKVCHENFFTHVPSIDVFLLGCGLVGKELIKQLEKQQTWLANRNIKLNLYGVANSRQCVLSREGVVFDQWESALSQSNSAFSLNQLEQFVKRNHLINPVIVDCSSSEQLADQYADFLKAGFHVVAANKKANTGDMAYYRALQQAAQSSGRKFLYETNVGAGLPVLDNLQLLFGAGDELLSFSGILSGSLSYMFGAIEDGLSLSEATTQAKQNGFTEPDPRDDLSGTDVARKLLIIAREAGLELELSDIQVEPVVPEQFAAGTSVEDFMAQLPELDAAFADRVQSAASEGKKLRYVGSIKDGVCRVGIEAVDVDHALYDIRDGENALAILSQYYQPKPFVIRGYGAGAEVTAAGVFADILKTLSR</sequence>
<dbReference type="GO" id="GO:0004412">
    <property type="term" value="F:homoserine dehydrogenase activity"/>
    <property type="evidence" value="ECO:0007669"/>
    <property type="project" value="UniProtKB-UniRule"/>
</dbReference>
<keyword evidence="16 28" id="KW-0067">ATP-binding</keyword>
<evidence type="ECO:0000256" key="25">
    <source>
        <dbReference type="ARBA" id="ARBA00048561"/>
    </source>
</evidence>
<proteinExistence type="inferred from homology"/>
<evidence type="ECO:0000256" key="4">
    <source>
        <dbReference type="ARBA" id="ARBA00005056"/>
    </source>
</evidence>
<evidence type="ECO:0000256" key="8">
    <source>
        <dbReference type="ARBA" id="ARBA00010046"/>
    </source>
</evidence>
<evidence type="ECO:0000256" key="20">
    <source>
        <dbReference type="ARBA" id="ARBA00023053"/>
    </source>
</evidence>
<dbReference type="EC" id="1.1.1.3" evidence="28"/>
<dbReference type="NCBIfam" id="NF006959">
    <property type="entry name" value="PRK09436.1"/>
    <property type="match status" value="1"/>
</dbReference>
<name>A0A0C1Q5E7_9GAMM</name>
<evidence type="ECO:0000256" key="21">
    <source>
        <dbReference type="ARBA" id="ARBA00023154"/>
    </source>
</evidence>
<dbReference type="PANTHER" id="PTHR43070">
    <property type="match status" value="1"/>
</dbReference>
<dbReference type="InterPro" id="IPR005106">
    <property type="entry name" value="Asp/hSer_DH_NAD-bd"/>
</dbReference>
<dbReference type="GO" id="GO:0009086">
    <property type="term" value="P:methionine biosynthetic process"/>
    <property type="evidence" value="ECO:0007669"/>
    <property type="project" value="UniProtKB-KW"/>
</dbReference>
<dbReference type="CDD" id="cd04921">
    <property type="entry name" value="ACT_AKi-HSDH-ThrA-like_1"/>
    <property type="match status" value="1"/>
</dbReference>
<dbReference type="SUPFAM" id="SSF51735">
    <property type="entry name" value="NAD(P)-binding Rossmann-fold domains"/>
    <property type="match status" value="1"/>
</dbReference>
<evidence type="ECO:0000256" key="11">
    <source>
        <dbReference type="ARBA" id="ARBA00022679"/>
    </source>
</evidence>
<dbReference type="Pfam" id="PF00742">
    <property type="entry name" value="Homoserine_dh"/>
    <property type="match status" value="1"/>
</dbReference>
<dbReference type="Proteomes" id="UP000031327">
    <property type="component" value="Unassembled WGS sequence"/>
</dbReference>
<evidence type="ECO:0000313" key="30">
    <source>
        <dbReference type="EMBL" id="KID54730.1"/>
    </source>
</evidence>
<dbReference type="SUPFAM" id="SSF55021">
    <property type="entry name" value="ACT-like"/>
    <property type="match status" value="2"/>
</dbReference>
<dbReference type="InterPro" id="IPR001048">
    <property type="entry name" value="Asp/Glu/Uridylate_kinase"/>
</dbReference>
<evidence type="ECO:0000256" key="9">
    <source>
        <dbReference type="ARBA" id="ARBA00011881"/>
    </source>
</evidence>
<keyword evidence="19" id="KW-0520">NAD</keyword>
<evidence type="ECO:0000256" key="14">
    <source>
        <dbReference type="ARBA" id="ARBA00022741"/>
    </source>
</evidence>
<dbReference type="InterPro" id="IPR011147">
    <property type="entry name" value="Bifunc_Aspkin/hSer_DH"/>
</dbReference>
<keyword evidence="11 28" id="KW-0808">Transferase</keyword>
<keyword evidence="14 28" id="KW-0547">Nucleotide-binding</keyword>
<evidence type="ECO:0000256" key="24">
    <source>
        <dbReference type="ARBA" id="ARBA00044938"/>
    </source>
</evidence>
<accession>A0A0C1Q5E7</accession>
<evidence type="ECO:0000256" key="2">
    <source>
        <dbReference type="ARBA" id="ARBA00004766"/>
    </source>
</evidence>
<comment type="pathway">
    <text evidence="4 28">Amino-acid biosynthesis; L-threonine biosynthesis; L-threonine from L-aspartate: step 3/5.</text>
</comment>
<comment type="cofactor">
    <cofactor evidence="1">
        <name>a metal cation</name>
        <dbReference type="ChEBI" id="CHEBI:25213"/>
    </cofactor>
</comment>
<keyword evidence="20" id="KW-0915">Sodium</keyword>
<dbReference type="FunFam" id="3.30.2130.10:FF:000001">
    <property type="entry name" value="Bifunctional aspartokinase/homoserine dehydrogenase"/>
    <property type="match status" value="1"/>
</dbReference>
<dbReference type="InterPro" id="IPR045865">
    <property type="entry name" value="ACT-like_dom_sf"/>
</dbReference>
<evidence type="ECO:0000256" key="26">
    <source>
        <dbReference type="ARBA" id="ARBA00048841"/>
    </source>
</evidence>
<dbReference type="GO" id="GO:0009088">
    <property type="term" value="P:threonine biosynthetic process"/>
    <property type="evidence" value="ECO:0007669"/>
    <property type="project" value="UniProtKB-UniRule"/>
</dbReference>
<keyword evidence="21" id="KW-0457">Lysine biosynthesis</keyword>
<dbReference type="GO" id="GO:0004072">
    <property type="term" value="F:aspartate kinase activity"/>
    <property type="evidence" value="ECO:0007669"/>
    <property type="project" value="UniProtKB-UniRule"/>
</dbReference>
<comment type="caution">
    <text evidence="30">The sequence shown here is derived from an EMBL/GenBank/DDBJ whole genome shotgun (WGS) entry which is preliminary data.</text>
</comment>
<protein>
    <recommendedName>
        <fullName evidence="28">Bifunctional aspartokinase/homoserine dehydrogenase</fullName>
    </recommendedName>
    <domain>
        <recommendedName>
            <fullName evidence="28">Aspartokinase</fullName>
            <ecNumber evidence="28">2.7.2.4</ecNumber>
        </recommendedName>
    </domain>
    <domain>
        <recommendedName>
            <fullName evidence="28">Homoserine dehydrogenase</fullName>
            <ecNumber evidence="28">1.1.1.3</ecNumber>
        </recommendedName>
    </domain>
</protein>
<evidence type="ECO:0000256" key="28">
    <source>
        <dbReference type="PIRNR" id="PIRNR000727"/>
    </source>
</evidence>
<dbReference type="InterPro" id="IPR042199">
    <property type="entry name" value="AsparK_Bifunc_asparK/hSer_DH"/>
</dbReference>
<dbReference type="AlphaFoldDB" id="A0A0C1Q5E7"/>
<dbReference type="SUPFAM" id="SSF53633">
    <property type="entry name" value="Carbamate kinase-like"/>
    <property type="match status" value="1"/>
</dbReference>
<dbReference type="EC" id="2.7.2.4" evidence="28"/>
<evidence type="ECO:0000256" key="19">
    <source>
        <dbReference type="ARBA" id="ARBA00023027"/>
    </source>
</evidence>
<comment type="similarity">
    <text evidence="8 28">In the N-terminal section; belongs to the aspartokinase family.</text>
</comment>
<comment type="similarity">
    <text evidence="7 28">In the C-terminal section; belongs to the homoserine dehydrogenase family.</text>
</comment>
<dbReference type="FunFam" id="3.30.360.10:FF:000006">
    <property type="entry name" value="Bifunctional aspartokinase/homoserine dehydrogenase"/>
    <property type="match status" value="1"/>
</dbReference>
<dbReference type="Pfam" id="PF00696">
    <property type="entry name" value="AA_kinase"/>
    <property type="match status" value="1"/>
</dbReference>
<dbReference type="FunFam" id="3.40.50.720:FF:000083">
    <property type="entry name" value="Bifunctional aspartokinase/homoserine dehydrogenase"/>
    <property type="match status" value="1"/>
</dbReference>